<dbReference type="PROSITE" id="PS51322">
    <property type="entry name" value="UEV"/>
    <property type="match status" value="1"/>
</dbReference>
<reference evidence="6" key="1">
    <citation type="submission" date="2024-06" db="EMBL/GenBank/DDBJ databases">
        <authorList>
            <person name="Ryan C."/>
        </authorList>
    </citation>
    <scope>NUCLEOTIDE SEQUENCE [LARGE SCALE GENOMIC DNA]</scope>
</reference>
<name>A0ABC9A2H4_9POAL</name>
<dbReference type="Pfam" id="PF05743">
    <property type="entry name" value="UEV"/>
    <property type="match status" value="1"/>
</dbReference>
<dbReference type="Pfam" id="PF09454">
    <property type="entry name" value="Vps23_core"/>
    <property type="match status" value="1"/>
</dbReference>
<comment type="similarity">
    <text evidence="1">Belongs to the ubiquitin-conjugating enzyme family. UEV subfamily.</text>
</comment>
<evidence type="ECO:0000256" key="3">
    <source>
        <dbReference type="SAM" id="Coils"/>
    </source>
</evidence>
<dbReference type="Gene3D" id="6.10.140.820">
    <property type="match status" value="1"/>
</dbReference>
<dbReference type="InterPro" id="IPR017916">
    <property type="entry name" value="SB_dom"/>
</dbReference>
<dbReference type="CDD" id="cd11685">
    <property type="entry name" value="UEV_TSG101-like"/>
    <property type="match status" value="1"/>
</dbReference>
<organism evidence="5 6">
    <name type="scientific">Urochloa decumbens</name>
    <dbReference type="NCBI Taxonomy" id="240449"/>
    <lineage>
        <taxon>Eukaryota</taxon>
        <taxon>Viridiplantae</taxon>
        <taxon>Streptophyta</taxon>
        <taxon>Embryophyta</taxon>
        <taxon>Tracheophyta</taxon>
        <taxon>Spermatophyta</taxon>
        <taxon>Magnoliopsida</taxon>
        <taxon>Liliopsida</taxon>
        <taxon>Poales</taxon>
        <taxon>Poaceae</taxon>
        <taxon>PACMAD clade</taxon>
        <taxon>Panicoideae</taxon>
        <taxon>Panicodae</taxon>
        <taxon>Paniceae</taxon>
        <taxon>Melinidinae</taxon>
        <taxon>Urochloa</taxon>
    </lineage>
</organism>
<evidence type="ECO:0000313" key="6">
    <source>
        <dbReference type="Proteomes" id="UP001497457"/>
    </source>
</evidence>
<dbReference type="EMBL" id="OZ075112">
    <property type="protein sequence ID" value="CAL4969856.1"/>
    <property type="molecule type" value="Genomic_DNA"/>
</dbReference>
<evidence type="ECO:0000256" key="1">
    <source>
        <dbReference type="ARBA" id="ARBA00009594"/>
    </source>
</evidence>
<dbReference type="Proteomes" id="UP001497457">
    <property type="component" value="Chromosome 2b"/>
</dbReference>
<feature type="coiled-coil region" evidence="3">
    <location>
        <begin position="172"/>
        <end position="220"/>
    </location>
</feature>
<dbReference type="SUPFAM" id="SSF54495">
    <property type="entry name" value="UBC-like"/>
    <property type="match status" value="1"/>
</dbReference>
<dbReference type="Gene3D" id="3.10.110.10">
    <property type="entry name" value="Ubiquitin Conjugating Enzyme"/>
    <property type="match status" value="1"/>
</dbReference>
<evidence type="ECO:0000259" key="4">
    <source>
        <dbReference type="PROSITE" id="PS51322"/>
    </source>
</evidence>
<dbReference type="AlphaFoldDB" id="A0ABC9A2H4"/>
<accession>A0ABC9A2H4</accession>
<dbReference type="InterPro" id="IPR016135">
    <property type="entry name" value="UBQ-conjugating_enzyme/RWD"/>
</dbReference>
<evidence type="ECO:0000313" key="5">
    <source>
        <dbReference type="EMBL" id="CAL4969856.1"/>
    </source>
</evidence>
<keyword evidence="6" id="KW-1185">Reference proteome</keyword>
<proteinExistence type="inferred from homology"/>
<sequence length="266" mass="28857">MAPSSSLGLGLGGHTFLPYPQAACREIEHHLVSLAAAFPSSSFEATLSPFTHDDGRDAILVNAAGTLPSTGAEVSVWLLEAYPHVAPLVFLTPVSGSIRPAYVDGSGAVTAAPYLQHWRWPDSDLVGLVQSLDVLVRLHDDQPPVPRETSHDAIAEAATDSACDVQRVDDGDTDLRRALRVVQDEKDRLEQELRALSIREAELLDAVAAEQRAVERAEAEDALDRALQAGRVPLCRYLKEMKDVARAQFMALPVPDDLLARPEHHA</sequence>
<feature type="domain" description="UEV" evidence="4">
    <location>
        <begin position="4"/>
        <end position="149"/>
    </location>
</feature>
<dbReference type="PANTHER" id="PTHR23306:SF3">
    <property type="entry name" value="TUMOR SUPPRESSOR PROTEIN 101"/>
    <property type="match status" value="1"/>
</dbReference>
<dbReference type="PANTHER" id="PTHR23306">
    <property type="entry name" value="TUMOR SUSCEPTIBILITY GENE 101 PROTEIN-RELATED"/>
    <property type="match status" value="1"/>
</dbReference>
<keyword evidence="2 3" id="KW-0175">Coiled coil</keyword>
<gene>
    <name evidence="5" type="ORF">URODEC1_LOCUS49798</name>
</gene>
<dbReference type="InterPro" id="IPR008883">
    <property type="entry name" value="UEV_N"/>
</dbReference>
<reference evidence="5 6" key="2">
    <citation type="submission" date="2024-10" db="EMBL/GenBank/DDBJ databases">
        <authorList>
            <person name="Ryan C."/>
        </authorList>
    </citation>
    <scope>NUCLEOTIDE SEQUENCE [LARGE SCALE GENOMIC DNA]</scope>
</reference>
<evidence type="ECO:0000256" key="2">
    <source>
        <dbReference type="ARBA" id="ARBA00023054"/>
    </source>
</evidence>
<protein>
    <recommendedName>
        <fullName evidence="4">UEV domain-containing protein</fullName>
    </recommendedName>
</protein>
<dbReference type="InterPro" id="IPR052070">
    <property type="entry name" value="ESCRT-I_UEV_domain"/>
</dbReference>